<dbReference type="InterPro" id="IPR008160">
    <property type="entry name" value="Collagen"/>
</dbReference>
<sequence>MLIPQSSQSMLVASTIISTFAFLATITILPIFFMKVQRINSQMLTDLRNCHQDSSDIWKQLSHKSVREKRSYGGQNSIPSGKCCSCQQGKPGAMGPKGSDGAPGSPGIIGLNGRNGRNGKYVASEAHNEPACQKCPVAPPGPPGHPGRKGLRGQSGNAGTAGKNGIPGRMGPPGPPGVRGPPGELGMQGPQGDPGKVLNGAPQGQPGRPGKVGPRGKGGHTGSPFTSQANPVSSFRDGRPGLEGIAGARGVQGERGSRGARGPPGPPGPSGTDGRKGSCSHCQSDDKPHRGAPQEEPNPEGEYSEQQPVESIEPVPQRRPAPVPTTTTTEAAPVYTDPVTQEPVRHRAYPAAAPPSSYNTGNSEVVPKTINYPDTINQPNYKHDGDVSGAAGTSDDSEDVNVIPAGQYSSRQYASKTNKIGKAIHFGYSNDQLSAFKPMGGGADEEEEIEGYGQPRAFQTNKGYNVQIMGSSPTNNNPTYQAAPVGTAWKQPENHKNRHYTPQYLPPPAYIL</sequence>
<dbReference type="Pfam" id="PF01484">
    <property type="entry name" value="Col_cuticle_N"/>
    <property type="match status" value="1"/>
</dbReference>
<protein>
    <submittedName>
        <fullName evidence="7">Protein CBR-COL-76</fullName>
    </submittedName>
</protein>
<accession>A8WN84</accession>
<keyword evidence="3" id="KW-1015">Disulfide bond</keyword>
<feature type="compositionally biased region" description="Low complexity" evidence="4">
    <location>
        <begin position="324"/>
        <end position="336"/>
    </location>
</feature>
<reference evidence="7 8" key="2">
    <citation type="journal article" date="2011" name="PLoS Genet.">
        <title>Caenorhabditis briggsae recombinant inbred line genotypes reveal inter-strain incompatibility and the evolution of recombination.</title>
        <authorList>
            <person name="Ross J.A."/>
            <person name="Koboldt D.C."/>
            <person name="Staisch J.E."/>
            <person name="Chamberlin H.M."/>
            <person name="Gupta B.P."/>
            <person name="Miller R.D."/>
            <person name="Baird S.E."/>
            <person name="Haag E.S."/>
        </authorList>
    </citation>
    <scope>NUCLEOTIDE SEQUENCE [LARGE SCALE GENOMIC DNA]</scope>
    <source>
        <strain evidence="7 8">AF16</strain>
    </source>
</reference>
<dbReference type="eggNOG" id="KOG3544">
    <property type="taxonomic scope" value="Eukaryota"/>
</dbReference>
<feature type="compositionally biased region" description="Pro residues" evidence="4">
    <location>
        <begin position="170"/>
        <end position="179"/>
    </location>
</feature>
<evidence type="ECO:0000256" key="4">
    <source>
        <dbReference type="SAM" id="MobiDB-lite"/>
    </source>
</evidence>
<dbReference type="SMART" id="SM01088">
    <property type="entry name" value="Col_cuticle_N"/>
    <property type="match status" value="1"/>
</dbReference>
<dbReference type="GO" id="GO:0042302">
    <property type="term" value="F:structural constituent of cuticle"/>
    <property type="evidence" value="ECO:0007669"/>
    <property type="project" value="InterPro"/>
</dbReference>
<dbReference type="OMA" id="NGIPGRM"/>
<dbReference type="Proteomes" id="UP000008549">
    <property type="component" value="Unassembled WGS sequence"/>
</dbReference>
<feature type="compositionally biased region" description="Low complexity" evidence="4">
    <location>
        <begin position="349"/>
        <end position="358"/>
    </location>
</feature>
<evidence type="ECO:0000313" key="7">
    <source>
        <dbReference type="EMBL" id="CAP21938.2"/>
    </source>
</evidence>
<evidence type="ECO:0000256" key="1">
    <source>
        <dbReference type="ARBA" id="ARBA00011518"/>
    </source>
</evidence>
<gene>
    <name evidence="9" type="primary">col-76</name>
    <name evidence="7" type="synonym">Cbr-col-76</name>
    <name evidence="9" type="ORF">CBG00716</name>
    <name evidence="7" type="ORF">CBG_00716</name>
</gene>
<dbReference type="Pfam" id="PF01391">
    <property type="entry name" value="Collagen"/>
    <property type="match status" value="2"/>
</dbReference>
<keyword evidence="5" id="KW-0472">Membrane</keyword>
<dbReference type="PANTHER" id="PTHR24637:SF420">
    <property type="entry name" value="NEMATODE CUTICLE COLLAGEN N-TERMINAL DOMAIN-CONTAINING PROTEIN"/>
    <property type="match status" value="1"/>
</dbReference>
<feature type="region of interest" description="Disordered" evidence="4">
    <location>
        <begin position="86"/>
        <end position="400"/>
    </location>
</feature>
<name>A8WN84_CAEBR</name>
<evidence type="ECO:0000256" key="3">
    <source>
        <dbReference type="ARBA" id="ARBA00023157"/>
    </source>
</evidence>
<organism evidence="7 8">
    <name type="scientific">Caenorhabditis briggsae</name>
    <dbReference type="NCBI Taxonomy" id="6238"/>
    <lineage>
        <taxon>Eukaryota</taxon>
        <taxon>Metazoa</taxon>
        <taxon>Ecdysozoa</taxon>
        <taxon>Nematoda</taxon>
        <taxon>Chromadorea</taxon>
        <taxon>Rhabditida</taxon>
        <taxon>Rhabditina</taxon>
        <taxon>Rhabditomorpha</taxon>
        <taxon>Rhabditoidea</taxon>
        <taxon>Rhabditidae</taxon>
        <taxon>Peloderinae</taxon>
        <taxon>Caenorhabditis</taxon>
    </lineage>
</organism>
<dbReference type="HOGENOM" id="CLU_532346_0_0_1"/>
<feature type="compositionally biased region" description="Low complexity" evidence="4">
    <location>
        <begin position="202"/>
        <end position="212"/>
    </location>
</feature>
<dbReference type="PANTHER" id="PTHR24637">
    <property type="entry name" value="COLLAGEN"/>
    <property type="match status" value="1"/>
</dbReference>
<evidence type="ECO:0000313" key="8">
    <source>
        <dbReference type="Proteomes" id="UP000008549"/>
    </source>
</evidence>
<proteinExistence type="predicted"/>
<dbReference type="WormBase" id="CBG00716">
    <property type="protein sequence ID" value="CBP46229"/>
    <property type="gene ID" value="WBGene00024063"/>
    <property type="gene designation" value="Cbr-col-76"/>
</dbReference>
<comment type="subunit">
    <text evidence="1">Collagen polypeptide chains are complexed within the cuticle by disulfide bonds and other types of covalent cross-links.</text>
</comment>
<reference evidence="7 8" key="1">
    <citation type="journal article" date="2003" name="PLoS Biol.">
        <title>The genome sequence of Caenorhabditis briggsae: a platform for comparative genomics.</title>
        <authorList>
            <person name="Stein L.D."/>
            <person name="Bao Z."/>
            <person name="Blasiar D."/>
            <person name="Blumenthal T."/>
            <person name="Brent M.R."/>
            <person name="Chen N."/>
            <person name="Chinwalla A."/>
            <person name="Clarke L."/>
            <person name="Clee C."/>
            <person name="Coghlan A."/>
            <person name="Coulson A."/>
            <person name="D'Eustachio P."/>
            <person name="Fitch D.H."/>
            <person name="Fulton L.A."/>
            <person name="Fulton R.E."/>
            <person name="Griffiths-Jones S."/>
            <person name="Harris T.W."/>
            <person name="Hillier L.W."/>
            <person name="Kamath R."/>
            <person name="Kuwabara P.E."/>
            <person name="Mardis E.R."/>
            <person name="Marra M.A."/>
            <person name="Miner T.L."/>
            <person name="Minx P."/>
            <person name="Mullikin J.C."/>
            <person name="Plumb R.W."/>
            <person name="Rogers J."/>
            <person name="Schein J.E."/>
            <person name="Sohrmann M."/>
            <person name="Spieth J."/>
            <person name="Stajich J.E."/>
            <person name="Wei C."/>
            <person name="Willey D."/>
            <person name="Wilson R.K."/>
            <person name="Durbin R."/>
            <person name="Waterston R.H."/>
        </authorList>
    </citation>
    <scope>NUCLEOTIDE SEQUENCE [LARGE SCALE GENOMIC DNA]</scope>
    <source>
        <strain evidence="7 8">AF16</strain>
    </source>
</reference>
<evidence type="ECO:0000256" key="5">
    <source>
        <dbReference type="SAM" id="Phobius"/>
    </source>
</evidence>
<evidence type="ECO:0000256" key="2">
    <source>
        <dbReference type="ARBA" id="ARBA00022737"/>
    </source>
</evidence>
<keyword evidence="5" id="KW-0812">Transmembrane</keyword>
<keyword evidence="5" id="KW-1133">Transmembrane helix</keyword>
<evidence type="ECO:0000313" key="9">
    <source>
        <dbReference type="WormBase" id="CBG00716"/>
    </source>
</evidence>
<dbReference type="InterPro" id="IPR002486">
    <property type="entry name" value="Col_cuticle_N"/>
</dbReference>
<dbReference type="FunCoup" id="A8WN84">
    <property type="interactions" value="1092"/>
</dbReference>
<dbReference type="STRING" id="6238.A8WN84"/>
<feature type="compositionally biased region" description="Basic and acidic residues" evidence="4">
    <location>
        <begin position="283"/>
        <end position="293"/>
    </location>
</feature>
<dbReference type="EMBL" id="HE600999">
    <property type="protein sequence ID" value="CAP21938.2"/>
    <property type="molecule type" value="Genomic_DNA"/>
</dbReference>
<dbReference type="AlphaFoldDB" id="A8WN84"/>
<evidence type="ECO:0000259" key="6">
    <source>
        <dbReference type="SMART" id="SM01088"/>
    </source>
</evidence>
<feature type="domain" description="Nematode cuticle collagen N-terminal" evidence="6">
    <location>
        <begin position="11"/>
        <end position="61"/>
    </location>
</feature>
<feature type="transmembrane region" description="Helical" evidence="5">
    <location>
        <begin position="12"/>
        <end position="33"/>
    </location>
</feature>
<feature type="compositionally biased region" description="Polar residues" evidence="4">
    <location>
        <begin position="223"/>
        <end position="233"/>
    </location>
</feature>
<feature type="compositionally biased region" description="Low complexity" evidence="4">
    <location>
        <begin position="108"/>
        <end position="119"/>
    </location>
</feature>
<keyword evidence="8" id="KW-1185">Reference proteome</keyword>
<keyword evidence="2" id="KW-0677">Repeat</keyword>
<dbReference type="InParanoid" id="A8WN84"/>